<keyword evidence="2" id="KW-1185">Reference proteome</keyword>
<comment type="caution">
    <text evidence="1">The sequence shown here is derived from an EMBL/GenBank/DDBJ whole genome shotgun (WGS) entry which is preliminary data.</text>
</comment>
<dbReference type="AlphaFoldDB" id="A0A9D4U5E8"/>
<evidence type="ECO:0000313" key="1">
    <source>
        <dbReference type="EMBL" id="KAI5061712.1"/>
    </source>
</evidence>
<organism evidence="1 2">
    <name type="scientific">Adiantum capillus-veneris</name>
    <name type="common">Maidenhair fern</name>
    <dbReference type="NCBI Taxonomy" id="13818"/>
    <lineage>
        <taxon>Eukaryota</taxon>
        <taxon>Viridiplantae</taxon>
        <taxon>Streptophyta</taxon>
        <taxon>Embryophyta</taxon>
        <taxon>Tracheophyta</taxon>
        <taxon>Polypodiopsida</taxon>
        <taxon>Polypodiidae</taxon>
        <taxon>Polypodiales</taxon>
        <taxon>Pteridineae</taxon>
        <taxon>Pteridaceae</taxon>
        <taxon>Vittarioideae</taxon>
        <taxon>Adiantum</taxon>
    </lineage>
</organism>
<proteinExistence type="predicted"/>
<name>A0A9D4U5E8_ADICA</name>
<evidence type="ECO:0000313" key="2">
    <source>
        <dbReference type="Proteomes" id="UP000886520"/>
    </source>
</evidence>
<dbReference type="EMBL" id="JABFUD020000023">
    <property type="protein sequence ID" value="KAI5061712.1"/>
    <property type="molecule type" value="Genomic_DNA"/>
</dbReference>
<accession>A0A9D4U5E8</accession>
<dbReference type="Proteomes" id="UP000886520">
    <property type="component" value="Chromosome 23"/>
</dbReference>
<sequence length="143" mass="15889">MHSHTQENILAFRVMSRLQKLWLSIRERIRMDHAGPDVYHPSKATKGILSISHLLSGFYSSHPRLLMPFSLAASCALHLLCPAHDDSPMALLCLVEVYRKTLGGLPSLGALCSSTNDQLYPLLSYMWPCSQPASPSSTFKQPP</sequence>
<reference evidence="1" key="1">
    <citation type="submission" date="2021-01" db="EMBL/GenBank/DDBJ databases">
        <title>Adiantum capillus-veneris genome.</title>
        <authorList>
            <person name="Fang Y."/>
            <person name="Liao Q."/>
        </authorList>
    </citation>
    <scope>NUCLEOTIDE SEQUENCE</scope>
    <source>
        <strain evidence="1">H3</strain>
        <tissue evidence="1">Leaf</tissue>
    </source>
</reference>
<protein>
    <submittedName>
        <fullName evidence="1">Uncharacterized protein</fullName>
    </submittedName>
</protein>
<gene>
    <name evidence="1" type="ORF">GOP47_0024217</name>
</gene>